<evidence type="ECO:0000256" key="8">
    <source>
        <dbReference type="ARBA" id="ARBA00022723"/>
    </source>
</evidence>
<dbReference type="InterPro" id="IPR051817">
    <property type="entry name" value="FDH_cytochrome_b556_subunit"/>
</dbReference>
<feature type="transmembrane region" description="Helical" evidence="13">
    <location>
        <begin position="356"/>
        <end position="378"/>
    </location>
</feature>
<dbReference type="GO" id="GO:0036397">
    <property type="term" value="F:formate dehydrogenase (quinone) activity"/>
    <property type="evidence" value="ECO:0007669"/>
    <property type="project" value="TreeGrafter"/>
</dbReference>
<evidence type="ECO:0000256" key="13">
    <source>
        <dbReference type="SAM" id="Phobius"/>
    </source>
</evidence>
<organism evidence="15 16">
    <name type="scientific">Tropicimonas isoalkanivorans</name>
    <dbReference type="NCBI Taxonomy" id="441112"/>
    <lineage>
        <taxon>Bacteria</taxon>
        <taxon>Pseudomonadati</taxon>
        <taxon>Pseudomonadota</taxon>
        <taxon>Alphaproteobacteria</taxon>
        <taxon>Rhodobacterales</taxon>
        <taxon>Roseobacteraceae</taxon>
        <taxon>Tropicimonas</taxon>
    </lineage>
</organism>
<keyword evidence="10 13" id="KW-1133">Transmembrane helix</keyword>
<dbReference type="GO" id="GO:0009326">
    <property type="term" value="C:formate dehydrogenase complex"/>
    <property type="evidence" value="ECO:0007669"/>
    <property type="project" value="InterPro"/>
</dbReference>
<accession>A0A1I1DHG0</accession>
<dbReference type="InterPro" id="IPR006471">
    <property type="entry name" value="Formate_DH_gsu"/>
</dbReference>
<evidence type="ECO:0000256" key="5">
    <source>
        <dbReference type="ARBA" id="ARBA00022475"/>
    </source>
</evidence>
<evidence type="ECO:0000256" key="10">
    <source>
        <dbReference type="ARBA" id="ARBA00022989"/>
    </source>
</evidence>
<feature type="transmembrane region" description="Helical" evidence="13">
    <location>
        <begin position="234"/>
        <end position="255"/>
    </location>
</feature>
<dbReference type="GO" id="GO:0009055">
    <property type="term" value="F:electron transfer activity"/>
    <property type="evidence" value="ECO:0007669"/>
    <property type="project" value="InterPro"/>
</dbReference>
<keyword evidence="9" id="KW-0249">Electron transport</keyword>
<dbReference type="GO" id="GO:0009061">
    <property type="term" value="P:anaerobic respiration"/>
    <property type="evidence" value="ECO:0007669"/>
    <property type="project" value="TreeGrafter"/>
</dbReference>
<proteinExistence type="inferred from homology"/>
<evidence type="ECO:0000256" key="11">
    <source>
        <dbReference type="ARBA" id="ARBA00023004"/>
    </source>
</evidence>
<evidence type="ECO:0000256" key="3">
    <source>
        <dbReference type="ARBA" id="ARBA00010747"/>
    </source>
</evidence>
<gene>
    <name evidence="15" type="ORF">SAMN04488094_101104</name>
</gene>
<evidence type="ECO:0000256" key="12">
    <source>
        <dbReference type="ARBA" id="ARBA00023136"/>
    </source>
</evidence>
<comment type="subcellular location">
    <subcellularLocation>
        <location evidence="2">Cell membrane</location>
        <topology evidence="2">Multi-pass membrane protein</topology>
    </subcellularLocation>
</comment>
<evidence type="ECO:0000256" key="1">
    <source>
        <dbReference type="ARBA" id="ARBA00001971"/>
    </source>
</evidence>
<evidence type="ECO:0000259" key="14">
    <source>
        <dbReference type="Pfam" id="PF01292"/>
    </source>
</evidence>
<feature type="transmembrane region" description="Helical" evidence="13">
    <location>
        <begin position="326"/>
        <end position="344"/>
    </location>
</feature>
<dbReference type="GO" id="GO:0005886">
    <property type="term" value="C:plasma membrane"/>
    <property type="evidence" value="ECO:0007669"/>
    <property type="project" value="UniProtKB-SubCell"/>
</dbReference>
<dbReference type="EMBL" id="FOLG01000001">
    <property type="protein sequence ID" value="SFB71973.1"/>
    <property type="molecule type" value="Genomic_DNA"/>
</dbReference>
<feature type="transmembrane region" description="Helical" evidence="13">
    <location>
        <begin position="21"/>
        <end position="41"/>
    </location>
</feature>
<keyword evidence="8" id="KW-0479">Metal-binding</keyword>
<name>A0A1I1DHG0_9RHOB</name>
<dbReference type="Pfam" id="PF01292">
    <property type="entry name" value="Ni_hydr_CYTB"/>
    <property type="match status" value="1"/>
</dbReference>
<feature type="domain" description="Cytochrome b561 bacterial/Ni-hydrogenase" evidence="14">
    <location>
        <begin position="186"/>
        <end position="393"/>
    </location>
</feature>
<evidence type="ECO:0000256" key="4">
    <source>
        <dbReference type="ARBA" id="ARBA00022448"/>
    </source>
</evidence>
<dbReference type="GO" id="GO:0008863">
    <property type="term" value="F:formate dehydrogenase (NAD+) activity"/>
    <property type="evidence" value="ECO:0007669"/>
    <property type="project" value="InterPro"/>
</dbReference>
<evidence type="ECO:0000313" key="15">
    <source>
        <dbReference type="EMBL" id="SFB71973.1"/>
    </source>
</evidence>
<dbReference type="STRING" id="441112.SAMN04488094_101104"/>
<evidence type="ECO:0000256" key="9">
    <source>
        <dbReference type="ARBA" id="ARBA00022982"/>
    </source>
</evidence>
<dbReference type="InterPro" id="IPR011577">
    <property type="entry name" value="Cyt_b561_bac/Ni-Hgenase"/>
</dbReference>
<sequence>MGHLRTTEKDTMGTRKSGFGAFLALIVLIVLAMLILTPLTADRDGLDEAALVAARQETGGAQTREDIMARQRGQQIDDTFRRTATGDPANAAAITGQLGTLGGVSDAEMWRALRYDEASTDATSRGPATNVLIQDGGMWWLEFREDVIAKWGGWLLLGMIGVLAVFYLIRGRVPIVGEKTGRKILRFGSIDRFAHWLTAGSFVMLAITGLVSMYGRPYLIDVMGKEAHADFAHWSKLIHNSISFAFMLGVVLIFFKWVRFNIPNMNDLRWLRQMGGLFDDSVHPPAGKFNAGQKIIFWSVMLMSIGAVATGLSLLLPFRVLVFDDVFAWINGLGVLSWAGFNDLPVPLTPQEEMQYTQIVHAAFGFLFMAMIIGHIYIGTLGMEGAFDAMGTGYVEEQWAREHHSLWLKKVKARDGTAHPAE</sequence>
<keyword evidence="12 13" id="KW-0472">Membrane</keyword>
<dbReference type="PANTHER" id="PTHR30074">
    <property type="entry name" value="FORMATE DEHYDROGENASE, NITRATE-INDUCIBLE, CYTOCHROME B556 FDN SUBUNIT"/>
    <property type="match status" value="1"/>
</dbReference>
<keyword evidence="7 13" id="KW-0812">Transmembrane</keyword>
<dbReference type="GO" id="GO:0015944">
    <property type="term" value="P:formate oxidation"/>
    <property type="evidence" value="ECO:0007669"/>
    <property type="project" value="TreeGrafter"/>
</dbReference>
<evidence type="ECO:0000256" key="6">
    <source>
        <dbReference type="ARBA" id="ARBA00022617"/>
    </source>
</evidence>
<dbReference type="InterPro" id="IPR016174">
    <property type="entry name" value="Di-haem_cyt_TM"/>
</dbReference>
<keyword evidence="16" id="KW-1185">Reference proteome</keyword>
<evidence type="ECO:0000313" key="16">
    <source>
        <dbReference type="Proteomes" id="UP000198728"/>
    </source>
</evidence>
<keyword evidence="4" id="KW-0813">Transport</keyword>
<dbReference type="Gene3D" id="1.20.950.20">
    <property type="entry name" value="Transmembrane di-heme cytochromes, Chain C"/>
    <property type="match status" value="1"/>
</dbReference>
<dbReference type="Proteomes" id="UP000198728">
    <property type="component" value="Unassembled WGS sequence"/>
</dbReference>
<dbReference type="GO" id="GO:0022904">
    <property type="term" value="P:respiratory electron transport chain"/>
    <property type="evidence" value="ECO:0007669"/>
    <property type="project" value="InterPro"/>
</dbReference>
<dbReference type="AlphaFoldDB" id="A0A1I1DHG0"/>
<feature type="transmembrane region" description="Helical" evidence="13">
    <location>
        <begin position="148"/>
        <end position="169"/>
    </location>
</feature>
<keyword evidence="11" id="KW-0408">Iron</keyword>
<dbReference type="PANTHER" id="PTHR30074:SF6">
    <property type="entry name" value="FORMATE DEHYDROGENASE GAMMA SUBUNIT"/>
    <property type="match status" value="1"/>
</dbReference>
<keyword evidence="5" id="KW-1003">Cell membrane</keyword>
<dbReference type="GO" id="GO:0046872">
    <property type="term" value="F:metal ion binding"/>
    <property type="evidence" value="ECO:0007669"/>
    <property type="project" value="UniProtKB-KW"/>
</dbReference>
<feature type="transmembrane region" description="Helical" evidence="13">
    <location>
        <begin position="193"/>
        <end position="214"/>
    </location>
</feature>
<protein>
    <submittedName>
        <fullName evidence="15">Formate dehydrogenase gamma subunit</fullName>
    </submittedName>
</protein>
<comment type="cofactor">
    <cofactor evidence="1">
        <name>heme</name>
        <dbReference type="ChEBI" id="CHEBI:30413"/>
    </cofactor>
</comment>
<reference evidence="15 16" key="1">
    <citation type="submission" date="2016-10" db="EMBL/GenBank/DDBJ databases">
        <authorList>
            <person name="de Groot N.N."/>
        </authorList>
    </citation>
    <scope>NUCLEOTIDE SEQUENCE [LARGE SCALE GENOMIC DNA]</scope>
    <source>
        <strain evidence="15 16">DSM 19548</strain>
    </source>
</reference>
<comment type="similarity">
    <text evidence="3">Belongs to the formate dehydrogenase gamma subunit family.</text>
</comment>
<evidence type="ECO:0000256" key="7">
    <source>
        <dbReference type="ARBA" id="ARBA00022692"/>
    </source>
</evidence>
<dbReference type="SUPFAM" id="SSF81342">
    <property type="entry name" value="Transmembrane di-heme cytochromes"/>
    <property type="match status" value="1"/>
</dbReference>
<dbReference type="NCBIfam" id="TIGR01583">
    <property type="entry name" value="formate-DH-gamm"/>
    <property type="match status" value="1"/>
</dbReference>
<feature type="transmembrane region" description="Helical" evidence="13">
    <location>
        <begin position="295"/>
        <end position="320"/>
    </location>
</feature>
<keyword evidence="6" id="KW-0349">Heme</keyword>
<evidence type="ECO:0000256" key="2">
    <source>
        <dbReference type="ARBA" id="ARBA00004651"/>
    </source>
</evidence>